<protein>
    <submittedName>
        <fullName evidence="1">Uncharacterized protein</fullName>
    </submittedName>
</protein>
<name>A0A1C8HSR1_BPPP4</name>
<proteinExistence type="predicted"/>
<keyword evidence="2" id="KW-1185">Reference proteome</keyword>
<gene>
    <name evidence="1" type="ORF">PaMx41_ORF41</name>
</gene>
<sequence>MSTITLDYDFLINDLISNSTFEIVTLEDPTIFKRRLSQRKCRKGVEGKLDFSVTELTTEQKADWGINDPSVKVNKIVVVLFPSKKKAKEVAVLHKPNSGF</sequence>
<organism evidence="1 2">
    <name type="scientific">Pseudomonas phage PaMx41</name>
    <dbReference type="NCBI Taxonomy" id="1815976"/>
    <lineage>
        <taxon>Viruses</taxon>
        <taxon>Duplodnaviria</taxon>
        <taxon>Heunggongvirae</taxon>
        <taxon>Uroviricota</taxon>
        <taxon>Caudoviricetes</taxon>
        <taxon>Fredfastierviridae</taxon>
        <taxon>Jamesmcgillvirus</taxon>
        <taxon>Jamesmcgillvirus PaMx41</taxon>
    </lineage>
</organism>
<accession>A0A1C8HSR1</accession>
<evidence type="ECO:0000313" key="2">
    <source>
        <dbReference type="Proteomes" id="UP000230640"/>
    </source>
</evidence>
<evidence type="ECO:0000313" key="1">
    <source>
        <dbReference type="EMBL" id="ANA49004.1"/>
    </source>
</evidence>
<dbReference type="Proteomes" id="UP000230640">
    <property type="component" value="Segment"/>
</dbReference>
<dbReference type="EMBL" id="KU884563">
    <property type="protein sequence ID" value="ANA49004.1"/>
    <property type="molecule type" value="Genomic_DNA"/>
</dbReference>
<reference evidence="1 2" key="1">
    <citation type="journal article" date="2016" name="Appl. Environ. Microbiol.">
        <title>Genomic and Transcriptional Mapping of PaMx41, Archetype of a New Lineage of Bacteriophages Infecting Pseudomonas aeruginosa.</title>
        <authorList>
            <person name="Cruz-Plancarte I."/>
            <person name="Cazares A."/>
            <person name="Guarneros G."/>
        </authorList>
    </citation>
    <scope>NUCLEOTIDE SEQUENCE [LARGE SCALE GENOMIC DNA]</scope>
</reference>